<keyword evidence="5" id="KW-0804">Transcription</keyword>
<sequence length="293" mass="32859">MGHHSCCNQQKVKRGLWSPEEDEKLIRFITTHGYGCWSEVPEKAGLQRCGKSCRLRWINYLRPDIRRGRFTPEEEKLIISLHGVVGNRWAHIASHLPGRTDNEIKNYWNSWIKKKVRKPSAPPSNTAAPTIETSQINYASNQLELVNQNLATTRAIPAQETLFSSQAPLFMFETSSPLDGVFQDHANVRGEVFHESADLNSEITWNNLNQLQIPPTCFTVDTNNYLPPLVENMVQSCTSLDEWVESQQCSNFVLWDNIIEAQIGGGVEATILPSSSSSNMGLGTTLSSFPSAL</sequence>
<dbReference type="PROSITE" id="PS51294">
    <property type="entry name" value="HTH_MYB"/>
    <property type="match status" value="2"/>
</dbReference>
<feature type="domain" description="Myb-like" evidence="7">
    <location>
        <begin position="9"/>
        <end position="61"/>
    </location>
</feature>
<accession>A0A9W7MUI2</accession>
<keyword evidence="6" id="KW-0539">Nucleus</keyword>
<keyword evidence="4" id="KW-0238">DNA-binding</keyword>
<dbReference type="SUPFAM" id="SSF46689">
    <property type="entry name" value="Homeodomain-like"/>
    <property type="match status" value="1"/>
</dbReference>
<reference evidence="9" key="1">
    <citation type="submission" date="2023-05" db="EMBL/GenBank/DDBJ databases">
        <title>Genome and transcriptome analyses reveal genes involved in the formation of fine ridges on petal epidermal cells in Hibiscus trionum.</title>
        <authorList>
            <person name="Koshimizu S."/>
            <person name="Masuda S."/>
            <person name="Ishii T."/>
            <person name="Shirasu K."/>
            <person name="Hoshino A."/>
            <person name="Arita M."/>
        </authorList>
    </citation>
    <scope>NUCLEOTIDE SEQUENCE</scope>
    <source>
        <strain evidence="9">Hamamatsu line</strain>
    </source>
</reference>
<comment type="subcellular location">
    <subcellularLocation>
        <location evidence="1">Nucleus</location>
    </subcellularLocation>
</comment>
<feature type="domain" description="HTH myb-type" evidence="8">
    <location>
        <begin position="9"/>
        <end position="61"/>
    </location>
</feature>
<dbReference type="EMBL" id="BSYR01000065">
    <property type="protein sequence ID" value="GMJ13782.1"/>
    <property type="molecule type" value="Genomic_DNA"/>
</dbReference>
<evidence type="ECO:0000256" key="6">
    <source>
        <dbReference type="ARBA" id="ARBA00023242"/>
    </source>
</evidence>
<feature type="domain" description="HTH myb-type" evidence="8">
    <location>
        <begin position="62"/>
        <end position="116"/>
    </location>
</feature>
<comment type="caution">
    <text evidence="9">The sequence shown here is derived from an EMBL/GenBank/DDBJ whole genome shotgun (WGS) entry which is preliminary data.</text>
</comment>
<dbReference type="GO" id="GO:0003677">
    <property type="term" value="F:DNA binding"/>
    <property type="evidence" value="ECO:0007669"/>
    <property type="project" value="UniProtKB-KW"/>
</dbReference>
<keyword evidence="3" id="KW-0805">Transcription regulation</keyword>
<dbReference type="FunFam" id="1.10.10.60:FF:000185">
    <property type="entry name" value="MYB transcription factor"/>
    <property type="match status" value="1"/>
</dbReference>
<dbReference type="FunFam" id="1.10.10.60:FF:000348">
    <property type="entry name" value="Transcription factor MYB26"/>
    <property type="match status" value="1"/>
</dbReference>
<dbReference type="Pfam" id="PF00249">
    <property type="entry name" value="Myb_DNA-binding"/>
    <property type="match status" value="2"/>
</dbReference>
<evidence type="ECO:0000256" key="2">
    <source>
        <dbReference type="ARBA" id="ARBA00022737"/>
    </source>
</evidence>
<dbReference type="InterPro" id="IPR017930">
    <property type="entry name" value="Myb_dom"/>
</dbReference>
<evidence type="ECO:0000313" key="10">
    <source>
        <dbReference type="Proteomes" id="UP001165190"/>
    </source>
</evidence>
<evidence type="ECO:0000256" key="4">
    <source>
        <dbReference type="ARBA" id="ARBA00023125"/>
    </source>
</evidence>
<dbReference type="PROSITE" id="PS50090">
    <property type="entry name" value="MYB_LIKE"/>
    <property type="match status" value="2"/>
</dbReference>
<evidence type="ECO:0000256" key="1">
    <source>
        <dbReference type="ARBA" id="ARBA00004123"/>
    </source>
</evidence>
<organism evidence="9 10">
    <name type="scientific">Hibiscus trionum</name>
    <name type="common">Flower of an hour</name>
    <dbReference type="NCBI Taxonomy" id="183268"/>
    <lineage>
        <taxon>Eukaryota</taxon>
        <taxon>Viridiplantae</taxon>
        <taxon>Streptophyta</taxon>
        <taxon>Embryophyta</taxon>
        <taxon>Tracheophyta</taxon>
        <taxon>Spermatophyta</taxon>
        <taxon>Magnoliopsida</taxon>
        <taxon>eudicotyledons</taxon>
        <taxon>Gunneridae</taxon>
        <taxon>Pentapetalae</taxon>
        <taxon>rosids</taxon>
        <taxon>malvids</taxon>
        <taxon>Malvales</taxon>
        <taxon>Malvaceae</taxon>
        <taxon>Malvoideae</taxon>
        <taxon>Hibiscus</taxon>
    </lineage>
</organism>
<dbReference type="AlphaFoldDB" id="A0A9W7MUI2"/>
<keyword evidence="10" id="KW-1185">Reference proteome</keyword>
<dbReference type="CDD" id="cd00167">
    <property type="entry name" value="SANT"/>
    <property type="match status" value="2"/>
</dbReference>
<dbReference type="InterPro" id="IPR009057">
    <property type="entry name" value="Homeodomain-like_sf"/>
</dbReference>
<dbReference type="InterPro" id="IPR051953">
    <property type="entry name" value="Plant_SW-associated_TFs"/>
</dbReference>
<dbReference type="InterPro" id="IPR001005">
    <property type="entry name" value="SANT/Myb"/>
</dbReference>
<dbReference type="GO" id="GO:0005634">
    <property type="term" value="C:nucleus"/>
    <property type="evidence" value="ECO:0007669"/>
    <property type="project" value="UniProtKB-SubCell"/>
</dbReference>
<dbReference type="Proteomes" id="UP001165190">
    <property type="component" value="Unassembled WGS sequence"/>
</dbReference>
<dbReference type="Gene3D" id="1.10.10.60">
    <property type="entry name" value="Homeodomain-like"/>
    <property type="match status" value="2"/>
</dbReference>
<protein>
    <submittedName>
        <fullName evidence="9">Myb domain protein 103</fullName>
    </submittedName>
</protein>
<dbReference type="OrthoDB" id="2143914at2759"/>
<evidence type="ECO:0000259" key="8">
    <source>
        <dbReference type="PROSITE" id="PS51294"/>
    </source>
</evidence>
<evidence type="ECO:0000259" key="7">
    <source>
        <dbReference type="PROSITE" id="PS50090"/>
    </source>
</evidence>
<name>A0A9W7MUI2_HIBTR</name>
<proteinExistence type="predicted"/>
<gene>
    <name evidence="9" type="ORF">HRI_005047400</name>
</gene>
<dbReference type="PANTHER" id="PTHR47997:SF31">
    <property type="entry name" value="MYB TRANSCRIPTION FACTOR"/>
    <property type="match status" value="1"/>
</dbReference>
<dbReference type="PANTHER" id="PTHR47997">
    <property type="entry name" value="MYB DOMAIN PROTEIN 55"/>
    <property type="match status" value="1"/>
</dbReference>
<feature type="domain" description="Myb-like" evidence="7">
    <location>
        <begin position="62"/>
        <end position="112"/>
    </location>
</feature>
<evidence type="ECO:0000313" key="9">
    <source>
        <dbReference type="EMBL" id="GMJ13782.1"/>
    </source>
</evidence>
<evidence type="ECO:0000256" key="3">
    <source>
        <dbReference type="ARBA" id="ARBA00023015"/>
    </source>
</evidence>
<dbReference type="SMART" id="SM00717">
    <property type="entry name" value="SANT"/>
    <property type="match status" value="2"/>
</dbReference>
<keyword evidence="2" id="KW-0677">Repeat</keyword>
<evidence type="ECO:0000256" key="5">
    <source>
        <dbReference type="ARBA" id="ARBA00023163"/>
    </source>
</evidence>